<dbReference type="VEuPathDB" id="FungiDB:I302_07117"/>
<reference evidence="3" key="3">
    <citation type="submission" date="2014-01" db="EMBL/GenBank/DDBJ databases">
        <title>Evolution of pathogenesis and genome organization in the Tremellales.</title>
        <authorList>
            <person name="Cuomo C."/>
            <person name="Litvintseva A."/>
            <person name="Heitman J."/>
            <person name="Chen Y."/>
            <person name="Sun S."/>
            <person name="Springer D."/>
            <person name="Dromer F."/>
            <person name="Young S."/>
            <person name="Zeng Q."/>
            <person name="Chapman S."/>
            <person name="Gujja S."/>
            <person name="Saif S."/>
            <person name="Birren B."/>
        </authorList>
    </citation>
    <scope>NUCLEOTIDE SEQUENCE</scope>
    <source>
        <strain evidence="3">CBS 10118</strain>
    </source>
</reference>
<dbReference type="EMBL" id="KI894024">
    <property type="protein sequence ID" value="OCF22776.1"/>
    <property type="molecule type" value="Genomic_DNA"/>
</dbReference>
<reference evidence="4" key="2">
    <citation type="submission" date="2013-07" db="EMBL/GenBank/DDBJ databases">
        <authorList>
            <consortium name="The Broad Institute Genome Sequencing Platform"/>
            <person name="Cuomo C."/>
            <person name="Litvintseva A."/>
            <person name="Chen Y."/>
            <person name="Heitman J."/>
            <person name="Sun S."/>
            <person name="Springer D."/>
            <person name="Dromer F."/>
            <person name="Young S.K."/>
            <person name="Zeng Q."/>
            <person name="Gargeya S."/>
            <person name="Fitzgerald M."/>
            <person name="Abouelleil A."/>
            <person name="Alvarado L."/>
            <person name="Berlin A.M."/>
            <person name="Chapman S.B."/>
            <person name="Dewar J."/>
            <person name="Goldberg J."/>
            <person name="Griggs A."/>
            <person name="Gujja S."/>
            <person name="Hansen M."/>
            <person name="Howarth C."/>
            <person name="Imamovic A."/>
            <person name="Larimer J."/>
            <person name="McCowan C."/>
            <person name="Murphy C."/>
            <person name="Pearson M."/>
            <person name="Priest M."/>
            <person name="Roberts A."/>
            <person name="Saif S."/>
            <person name="Shea T."/>
            <person name="Sykes S."/>
            <person name="Wortman J."/>
            <person name="Nusbaum C."/>
            <person name="Birren B."/>
        </authorList>
    </citation>
    <scope>NUCLEOTIDE SEQUENCE</scope>
    <source>
        <strain evidence="4">CBS 10118</strain>
    </source>
</reference>
<dbReference type="OrthoDB" id="2565199at2759"/>
<name>A0A1B9FVI3_9TREE</name>
<feature type="domain" description="BRCT" evidence="2">
    <location>
        <begin position="9"/>
        <end position="125"/>
    </location>
</feature>
<dbReference type="PROSITE" id="PS50172">
    <property type="entry name" value="BRCT"/>
    <property type="match status" value="2"/>
</dbReference>
<accession>A0A1B9FVI3</accession>
<protein>
    <recommendedName>
        <fullName evidence="2">BRCT domain-containing protein</fullName>
    </recommendedName>
</protein>
<dbReference type="InterPro" id="IPR036420">
    <property type="entry name" value="BRCT_dom_sf"/>
</dbReference>
<feature type="compositionally biased region" description="Pro residues" evidence="1">
    <location>
        <begin position="151"/>
        <end position="162"/>
    </location>
</feature>
<sequence>MTMVRRRSTGSHFLKGWTVYVHSPGGGGKGDEWKSKEEVERLISVVQLHGGSISRTPSSPSTTHIIIPFHPFYSPTAVLQIQIGESNLISLEHQQDWTDNDLIRKRRVLLRQEWLDECVRQDRVVGRGDEYGGWEIKGTHNPSHVNITPWGEPPPPPLPTPPSASSSGVPPNPFESLMRRSNSSGGSLSLGSSDISSDQGADPQSTDHSGSSKEVIDPLPQSVNQGKELATQVESQIPTDIMHSMVEDEEIKPIIKEEVEVEQDARPDTPDLPSLPQSRINTSPPPTPPLIASHTSANVASHDHPAAATTSSPSPQPQPPVTAFKAKSQTPQNQIERNPFDVDTPSSSSHMHIDRRPVEQDKGVFSRGILPLGFHVAGSVRERKFIEMVITRTGGGIIVSKPLATIYILPLSPAETPTDAEHLDVLQEVLPNLTQAVVSADWVNDCIEADRLLSWDKYRMYNHGQDEDTDMITPSPMSHERG</sequence>
<feature type="domain" description="BRCT" evidence="2">
    <location>
        <begin position="382"/>
        <end position="460"/>
    </location>
</feature>
<evidence type="ECO:0000256" key="1">
    <source>
        <dbReference type="SAM" id="MobiDB-lite"/>
    </source>
</evidence>
<dbReference type="STRING" id="1296100.A0A1B9FVI3"/>
<dbReference type="SUPFAM" id="SSF52113">
    <property type="entry name" value="BRCT domain"/>
    <property type="match status" value="2"/>
</dbReference>
<feature type="region of interest" description="Disordered" evidence="1">
    <location>
        <begin position="131"/>
        <end position="219"/>
    </location>
</feature>
<gene>
    <name evidence="3" type="ORF">I302_07117</name>
    <name evidence="4" type="ORF">I302_108507</name>
</gene>
<evidence type="ECO:0000313" key="3">
    <source>
        <dbReference type="EMBL" id="OCF22776.1"/>
    </source>
</evidence>
<reference evidence="3" key="1">
    <citation type="submission" date="2013-07" db="EMBL/GenBank/DDBJ databases">
        <title>The Genome Sequence of Cryptococcus bestiolae CBS10118.</title>
        <authorList>
            <consortium name="The Broad Institute Genome Sequencing Platform"/>
            <person name="Cuomo C."/>
            <person name="Litvintseva A."/>
            <person name="Chen Y."/>
            <person name="Heitman J."/>
            <person name="Sun S."/>
            <person name="Springer D."/>
            <person name="Dromer F."/>
            <person name="Young S.K."/>
            <person name="Zeng Q."/>
            <person name="Gargeya S."/>
            <person name="Fitzgerald M."/>
            <person name="Abouelleil A."/>
            <person name="Alvarado L."/>
            <person name="Berlin A.M."/>
            <person name="Chapman S.B."/>
            <person name="Dewar J."/>
            <person name="Goldberg J."/>
            <person name="Griggs A."/>
            <person name="Gujja S."/>
            <person name="Hansen M."/>
            <person name="Howarth C."/>
            <person name="Imamovic A."/>
            <person name="Larimer J."/>
            <person name="McCowan C."/>
            <person name="Murphy C."/>
            <person name="Pearson M."/>
            <person name="Priest M."/>
            <person name="Roberts A."/>
            <person name="Saif S."/>
            <person name="Shea T."/>
            <person name="Sykes S."/>
            <person name="Wortman J."/>
            <person name="Nusbaum C."/>
            <person name="Birren B."/>
        </authorList>
    </citation>
    <scope>NUCLEOTIDE SEQUENCE [LARGE SCALE GENOMIC DNA]</scope>
    <source>
        <strain evidence="3">CBS 10118</strain>
    </source>
</reference>
<feature type="compositionally biased region" description="Polar residues" evidence="1">
    <location>
        <begin position="327"/>
        <end position="336"/>
    </location>
</feature>
<dbReference type="EMBL" id="CP144547">
    <property type="protein sequence ID" value="WVW86459.1"/>
    <property type="molecule type" value="Genomic_DNA"/>
</dbReference>
<evidence type="ECO:0000313" key="4">
    <source>
        <dbReference type="EMBL" id="WVW86459.1"/>
    </source>
</evidence>
<feature type="compositionally biased region" description="Basic and acidic residues" evidence="1">
    <location>
        <begin position="252"/>
        <end position="269"/>
    </location>
</feature>
<proteinExistence type="predicted"/>
<dbReference type="AlphaFoldDB" id="A0A1B9FVI3"/>
<feature type="region of interest" description="Disordered" evidence="1">
    <location>
        <begin position="252"/>
        <end position="352"/>
    </location>
</feature>
<feature type="compositionally biased region" description="Low complexity" evidence="1">
    <location>
        <begin position="179"/>
        <end position="197"/>
    </location>
</feature>
<organism evidence="3">
    <name type="scientific">Kwoniella bestiolae CBS 10118</name>
    <dbReference type="NCBI Taxonomy" id="1296100"/>
    <lineage>
        <taxon>Eukaryota</taxon>
        <taxon>Fungi</taxon>
        <taxon>Dikarya</taxon>
        <taxon>Basidiomycota</taxon>
        <taxon>Agaricomycotina</taxon>
        <taxon>Tremellomycetes</taxon>
        <taxon>Tremellales</taxon>
        <taxon>Cryptococcaceae</taxon>
        <taxon>Kwoniella</taxon>
    </lineage>
</organism>
<reference evidence="4" key="4">
    <citation type="submission" date="2024-02" db="EMBL/GenBank/DDBJ databases">
        <title>Comparative genomics of Cryptococcus and Kwoniella reveals pathogenesis evolution and contrasting modes of karyotype evolution via chromosome fusion or intercentromeric recombination.</title>
        <authorList>
            <person name="Coelho M.A."/>
            <person name="David-Palma M."/>
            <person name="Shea T."/>
            <person name="Bowers K."/>
            <person name="McGinley-Smith S."/>
            <person name="Mohammad A.W."/>
            <person name="Gnirke A."/>
            <person name="Yurkov A.M."/>
            <person name="Nowrousian M."/>
            <person name="Sun S."/>
            <person name="Cuomo C.A."/>
            <person name="Heitman J."/>
        </authorList>
    </citation>
    <scope>NUCLEOTIDE SEQUENCE</scope>
    <source>
        <strain evidence="4">CBS 10118</strain>
    </source>
</reference>
<dbReference type="Proteomes" id="UP000092730">
    <property type="component" value="Chromosome 7"/>
</dbReference>
<keyword evidence="5" id="KW-1185">Reference proteome</keyword>
<evidence type="ECO:0000259" key="2">
    <source>
        <dbReference type="PROSITE" id="PS50172"/>
    </source>
</evidence>
<dbReference type="GeneID" id="30211516"/>
<feature type="compositionally biased region" description="Polar residues" evidence="1">
    <location>
        <begin position="198"/>
        <end position="209"/>
    </location>
</feature>
<dbReference type="KEGG" id="kbi:30211516"/>
<evidence type="ECO:0000313" key="5">
    <source>
        <dbReference type="Proteomes" id="UP000092730"/>
    </source>
</evidence>
<dbReference type="InterPro" id="IPR001357">
    <property type="entry name" value="BRCT_dom"/>
</dbReference>
<dbReference type="Gene3D" id="3.40.50.10190">
    <property type="entry name" value="BRCT domain"/>
    <property type="match status" value="2"/>
</dbReference>
<dbReference type="RefSeq" id="XP_019043846.1">
    <property type="nucleotide sequence ID" value="XM_019193723.1"/>
</dbReference>